<feature type="domain" description="Transposase MuDR plant" evidence="2">
    <location>
        <begin position="136"/>
        <end position="199"/>
    </location>
</feature>
<reference evidence="3" key="2">
    <citation type="journal article" date="2024" name="Plant">
        <title>Genomic evolution and insights into agronomic trait innovations of Sesamum species.</title>
        <authorList>
            <person name="Miao H."/>
            <person name="Wang L."/>
            <person name="Qu L."/>
            <person name="Liu H."/>
            <person name="Sun Y."/>
            <person name="Le M."/>
            <person name="Wang Q."/>
            <person name="Wei S."/>
            <person name="Zheng Y."/>
            <person name="Lin W."/>
            <person name="Duan Y."/>
            <person name="Cao H."/>
            <person name="Xiong S."/>
            <person name="Wang X."/>
            <person name="Wei L."/>
            <person name="Li C."/>
            <person name="Ma Q."/>
            <person name="Ju M."/>
            <person name="Zhao R."/>
            <person name="Li G."/>
            <person name="Mu C."/>
            <person name="Tian Q."/>
            <person name="Mei H."/>
            <person name="Zhang T."/>
            <person name="Gao T."/>
            <person name="Zhang H."/>
        </authorList>
    </citation>
    <scope>NUCLEOTIDE SEQUENCE</scope>
    <source>
        <strain evidence="3">G02</strain>
    </source>
</reference>
<comment type="caution">
    <text evidence="3">The sequence shown here is derived from an EMBL/GenBank/DDBJ whole genome shotgun (WGS) entry which is preliminary data.</text>
</comment>
<dbReference type="InterPro" id="IPR004332">
    <property type="entry name" value="Transposase_MuDR"/>
</dbReference>
<feature type="compositionally biased region" description="Acidic residues" evidence="1">
    <location>
        <begin position="92"/>
        <end position="107"/>
    </location>
</feature>
<evidence type="ECO:0000259" key="2">
    <source>
        <dbReference type="Pfam" id="PF03108"/>
    </source>
</evidence>
<protein>
    <recommendedName>
        <fullName evidence="2">Transposase MuDR plant domain-containing protein</fullName>
    </recommendedName>
</protein>
<dbReference type="Pfam" id="PF03108">
    <property type="entry name" value="DBD_Tnp_Mut"/>
    <property type="match status" value="1"/>
</dbReference>
<evidence type="ECO:0000256" key="1">
    <source>
        <dbReference type="SAM" id="MobiDB-lite"/>
    </source>
</evidence>
<dbReference type="PANTHER" id="PTHR31973:SF187">
    <property type="entry name" value="MUTATOR TRANSPOSASE MUDRA PROTEIN"/>
    <property type="match status" value="1"/>
</dbReference>
<feature type="compositionally biased region" description="Basic and acidic residues" evidence="1">
    <location>
        <begin position="63"/>
        <end position="86"/>
    </location>
</feature>
<dbReference type="AlphaFoldDB" id="A0AAW2S1X7"/>
<dbReference type="EMBL" id="JACGWJ010000012">
    <property type="protein sequence ID" value="KAL0386107.1"/>
    <property type="molecule type" value="Genomic_DNA"/>
</dbReference>
<gene>
    <name evidence="3" type="ORF">Sradi_3005000</name>
</gene>
<sequence>MHIYVDCVVGEGASEEDAEGEGAEEEDVVGEGAEEEGVGERDVVSEGAGEGAGEGAEEEDVVEGDKNEEQVNEPGRVEGEIVRETNESSGESSDEEEPDVVENDGDLEEHRESDVGEGDGHSHPVFNPTEIYDPIFELGMLFSNKSEFKKALQSHAIKSKRTLKFTKNDKQRVYVQCGAIDCEWKMHAIKVKGEETFQINLLCDHHSCPQIFHVKNVKTNWIKDKYLQKFKSDPKRCVKGFRVDIINDLRVNVSRHQAYRAKKAALKEIEGSPEWQYARLWDYADELRKTNPGSTVIVGTEQIDGDERFNRFYMCFGALKAGFRAGCRPIIGVDGCHLKGPHGGILLTAVGVDPNNN</sequence>
<feature type="region of interest" description="Disordered" evidence="1">
    <location>
        <begin position="1"/>
        <end position="126"/>
    </location>
</feature>
<dbReference type="PANTHER" id="PTHR31973">
    <property type="entry name" value="POLYPROTEIN, PUTATIVE-RELATED"/>
    <property type="match status" value="1"/>
</dbReference>
<feature type="compositionally biased region" description="Acidic residues" evidence="1">
    <location>
        <begin position="13"/>
        <end position="37"/>
    </location>
</feature>
<organism evidence="3">
    <name type="scientific">Sesamum radiatum</name>
    <name type="common">Black benniseed</name>
    <dbReference type="NCBI Taxonomy" id="300843"/>
    <lineage>
        <taxon>Eukaryota</taxon>
        <taxon>Viridiplantae</taxon>
        <taxon>Streptophyta</taxon>
        <taxon>Embryophyta</taxon>
        <taxon>Tracheophyta</taxon>
        <taxon>Spermatophyta</taxon>
        <taxon>Magnoliopsida</taxon>
        <taxon>eudicotyledons</taxon>
        <taxon>Gunneridae</taxon>
        <taxon>Pentapetalae</taxon>
        <taxon>asterids</taxon>
        <taxon>lamiids</taxon>
        <taxon>Lamiales</taxon>
        <taxon>Pedaliaceae</taxon>
        <taxon>Sesamum</taxon>
    </lineage>
</organism>
<name>A0AAW2S1X7_SESRA</name>
<proteinExistence type="predicted"/>
<feature type="compositionally biased region" description="Basic and acidic residues" evidence="1">
    <location>
        <begin position="108"/>
        <end position="122"/>
    </location>
</feature>
<reference evidence="3" key="1">
    <citation type="submission" date="2020-06" db="EMBL/GenBank/DDBJ databases">
        <authorList>
            <person name="Li T."/>
            <person name="Hu X."/>
            <person name="Zhang T."/>
            <person name="Song X."/>
            <person name="Zhang H."/>
            <person name="Dai N."/>
            <person name="Sheng W."/>
            <person name="Hou X."/>
            <person name="Wei L."/>
        </authorList>
    </citation>
    <scope>NUCLEOTIDE SEQUENCE</scope>
    <source>
        <strain evidence="3">G02</strain>
        <tissue evidence="3">Leaf</tissue>
    </source>
</reference>
<accession>A0AAW2S1X7</accession>
<evidence type="ECO:0000313" key="3">
    <source>
        <dbReference type="EMBL" id="KAL0386107.1"/>
    </source>
</evidence>